<accession>A0ABU1IGL1</accession>
<evidence type="ECO:0000313" key="1">
    <source>
        <dbReference type="EMBL" id="MDR6216359.1"/>
    </source>
</evidence>
<dbReference type="EMBL" id="JAVIZX010000001">
    <property type="protein sequence ID" value="MDR6216359.1"/>
    <property type="molecule type" value="Genomic_DNA"/>
</dbReference>
<dbReference type="RefSeq" id="WP_309831707.1">
    <property type="nucleotide sequence ID" value="NZ_JAVIZX010000001.1"/>
</dbReference>
<dbReference type="Proteomes" id="UP001267710">
    <property type="component" value="Unassembled WGS sequence"/>
</dbReference>
<comment type="caution">
    <text evidence="1">The sequence shown here is derived from an EMBL/GenBank/DDBJ whole genome shotgun (WGS) entry which is preliminary data.</text>
</comment>
<name>A0ABU1IGL1_9BURK</name>
<sequence>MKKPRVIQEAIDCLFSELLSQERLLSLALVNAAERQKVQLSESEVKHLTGAILNAKGDELTIDLDPSCGLGQTTKDAEETLQAIIDGLAEAMADVSDEVIKTASEAIPDALAEVAKLVGDHLSKQAFEHALQLRDSHSRRADAVQCLWGPVIDQLDFIRHIVLEWNYSAVDLRKGAYSNRHISFALNRLVARAYEIIGEIIALTRAGYADGALARWRSLHEVCVVAIFIAKQSDRCAEMYLAHHCIEELRLLNVNKTSGTSSVGHIHRDRHIRNLRIHKAAMISRFGSAFGTDYGWASVELGRNKTTFRDLENHVGLETLRRGYQQANSIVHGGALATLTRISLGANKVGGTAVPPAYGCEVAISYATASLSMMIAELCDGIESADLLTMSLVIHNSGRKLREEINQSQKQITGDSPRARLLLRKAIQRDSRTKARPVFRKS</sequence>
<proteinExistence type="predicted"/>
<dbReference type="Pfam" id="PF18928">
    <property type="entry name" value="DUF5677"/>
    <property type="match status" value="1"/>
</dbReference>
<organism evidence="1 2">
    <name type="scientific">Paracidovorax wautersii</name>
    <dbReference type="NCBI Taxonomy" id="1177982"/>
    <lineage>
        <taxon>Bacteria</taxon>
        <taxon>Pseudomonadati</taxon>
        <taxon>Pseudomonadota</taxon>
        <taxon>Betaproteobacteria</taxon>
        <taxon>Burkholderiales</taxon>
        <taxon>Comamonadaceae</taxon>
        <taxon>Paracidovorax</taxon>
    </lineage>
</organism>
<reference evidence="1 2" key="1">
    <citation type="submission" date="2023-08" db="EMBL/GenBank/DDBJ databases">
        <title>Functional and genomic diversity of the sorghum phyllosphere microbiome.</title>
        <authorList>
            <person name="Shade A."/>
        </authorList>
    </citation>
    <scope>NUCLEOTIDE SEQUENCE [LARGE SCALE GENOMIC DNA]</scope>
    <source>
        <strain evidence="1 2">SORGH_AS_0335</strain>
    </source>
</reference>
<evidence type="ECO:0000313" key="2">
    <source>
        <dbReference type="Proteomes" id="UP001267710"/>
    </source>
</evidence>
<gene>
    <name evidence="1" type="ORF">QE399_004048</name>
</gene>
<keyword evidence="2" id="KW-1185">Reference proteome</keyword>
<dbReference type="InterPro" id="IPR043733">
    <property type="entry name" value="DUF5677"/>
</dbReference>
<protein>
    <submittedName>
        <fullName evidence="1">Uncharacterized protein</fullName>
    </submittedName>
</protein>